<proteinExistence type="predicted"/>
<name>A0A3M7S5T8_BRAPC</name>
<reference evidence="1 2" key="1">
    <citation type="journal article" date="2018" name="Sci. Rep.">
        <title>Genomic signatures of local adaptation to the degree of environmental predictability in rotifers.</title>
        <authorList>
            <person name="Franch-Gras L."/>
            <person name="Hahn C."/>
            <person name="Garcia-Roger E.M."/>
            <person name="Carmona M.J."/>
            <person name="Serra M."/>
            <person name="Gomez A."/>
        </authorList>
    </citation>
    <scope>NUCLEOTIDE SEQUENCE [LARGE SCALE GENOMIC DNA]</scope>
    <source>
        <strain evidence="1">HYR1</strain>
    </source>
</reference>
<comment type="caution">
    <text evidence="1">The sequence shown here is derived from an EMBL/GenBank/DDBJ whole genome shotgun (WGS) entry which is preliminary data.</text>
</comment>
<dbReference type="Proteomes" id="UP000276133">
    <property type="component" value="Unassembled WGS sequence"/>
</dbReference>
<sequence>MATVQITKIYSILCKFAKIHEFFIKTCFANLQSYCRDLIWVIFVLVLCSKIHNAINHQEPHQNPLLAFAYKLI</sequence>
<gene>
    <name evidence="1" type="ORF">BpHYR1_018690</name>
</gene>
<keyword evidence="2" id="KW-1185">Reference proteome</keyword>
<dbReference type="EMBL" id="REGN01002003">
    <property type="protein sequence ID" value="RNA31039.1"/>
    <property type="molecule type" value="Genomic_DNA"/>
</dbReference>
<protein>
    <submittedName>
        <fullName evidence="1">Uncharacterized protein</fullName>
    </submittedName>
</protein>
<evidence type="ECO:0000313" key="2">
    <source>
        <dbReference type="Proteomes" id="UP000276133"/>
    </source>
</evidence>
<evidence type="ECO:0000313" key="1">
    <source>
        <dbReference type="EMBL" id="RNA31039.1"/>
    </source>
</evidence>
<organism evidence="1 2">
    <name type="scientific">Brachionus plicatilis</name>
    <name type="common">Marine rotifer</name>
    <name type="synonym">Brachionus muelleri</name>
    <dbReference type="NCBI Taxonomy" id="10195"/>
    <lineage>
        <taxon>Eukaryota</taxon>
        <taxon>Metazoa</taxon>
        <taxon>Spiralia</taxon>
        <taxon>Gnathifera</taxon>
        <taxon>Rotifera</taxon>
        <taxon>Eurotatoria</taxon>
        <taxon>Monogononta</taxon>
        <taxon>Pseudotrocha</taxon>
        <taxon>Ploima</taxon>
        <taxon>Brachionidae</taxon>
        <taxon>Brachionus</taxon>
    </lineage>
</organism>
<accession>A0A3M7S5T8</accession>
<dbReference type="AlphaFoldDB" id="A0A3M7S5T8"/>